<dbReference type="InterPro" id="IPR029039">
    <property type="entry name" value="Flavoprotein-like_sf"/>
</dbReference>
<comment type="cofactor">
    <cofactor evidence="1 7">
        <name>FMN</name>
        <dbReference type="ChEBI" id="CHEBI:58210"/>
    </cofactor>
</comment>
<dbReference type="InterPro" id="IPR050619">
    <property type="entry name" value="Flavodoxin"/>
</dbReference>
<feature type="domain" description="Flavodoxin-like" evidence="8">
    <location>
        <begin position="4"/>
        <end position="169"/>
    </location>
</feature>
<comment type="function">
    <text evidence="7">Low-potential electron donor to a number of redox enzymes.</text>
</comment>
<dbReference type="EMBL" id="JRHC01000002">
    <property type="protein sequence ID" value="KJF43808.1"/>
    <property type="molecule type" value="Genomic_DNA"/>
</dbReference>
<comment type="similarity">
    <text evidence="2 7">Belongs to the flavodoxin family.</text>
</comment>
<dbReference type="STRING" id="1544798.LH29_12065"/>
<gene>
    <name evidence="9" type="ORF">LH29_12065</name>
</gene>
<dbReference type="InterPro" id="IPR010086">
    <property type="entry name" value="Flavodoxin_lc"/>
</dbReference>
<evidence type="ECO:0000259" key="8">
    <source>
        <dbReference type="PROSITE" id="PS50902"/>
    </source>
</evidence>
<comment type="caution">
    <text evidence="9">The sequence shown here is derived from an EMBL/GenBank/DDBJ whole genome shotgun (WGS) entry which is preliminary data.</text>
</comment>
<dbReference type="Proteomes" id="UP000032544">
    <property type="component" value="Unassembled WGS sequence"/>
</dbReference>
<evidence type="ECO:0000256" key="7">
    <source>
        <dbReference type="PIRNR" id="PIRNR038996"/>
    </source>
</evidence>
<sequence length="174" mass="19222">MSKIAIFYGPEGGSVNRVADKIKELIGEDKVEMVAVKNASAADLEKYDKIIFGLSTVGKDTWDSSFSNNDWGKFLPEISKVDYSDKTVAIFGLGDHVTYSHAFVDHIGLLGKELMKNDAVLVGPVDTEGYEFEESDAVVDGKFIGLPLDEDFEPEMTDERVAAWVEQIKPDFGF</sequence>
<dbReference type="RefSeq" id="WP_045029805.1">
    <property type="nucleotide sequence ID" value="NZ_CAJXKZ010000013.1"/>
</dbReference>
<evidence type="ECO:0000256" key="2">
    <source>
        <dbReference type="ARBA" id="ARBA00005267"/>
    </source>
</evidence>
<dbReference type="PANTHER" id="PTHR42809">
    <property type="entry name" value="FLAVODOXIN 2"/>
    <property type="match status" value="1"/>
</dbReference>
<dbReference type="GO" id="GO:0009055">
    <property type="term" value="F:electron transfer activity"/>
    <property type="evidence" value="ECO:0007669"/>
    <property type="project" value="UniProtKB-UniRule"/>
</dbReference>
<dbReference type="NCBIfam" id="TIGR01752">
    <property type="entry name" value="flav_long"/>
    <property type="match status" value="1"/>
</dbReference>
<keyword evidence="6 7" id="KW-0249">Electron transport</keyword>
<dbReference type="PROSITE" id="PS50902">
    <property type="entry name" value="FLAVODOXIN_LIKE"/>
    <property type="match status" value="1"/>
</dbReference>
<dbReference type="PATRIC" id="fig|1544798.3.peg.2569"/>
<dbReference type="Gene3D" id="3.40.50.360">
    <property type="match status" value="1"/>
</dbReference>
<dbReference type="NCBIfam" id="NF006739">
    <property type="entry name" value="PRK09267.1-5"/>
    <property type="match status" value="1"/>
</dbReference>
<dbReference type="PANTHER" id="PTHR42809:SF1">
    <property type="entry name" value="FLAVODOXIN 1"/>
    <property type="match status" value="1"/>
</dbReference>
<organism evidence="9 10">
    <name type="scientific">Draconibacterium sediminis</name>
    <dbReference type="NCBI Taxonomy" id="1544798"/>
    <lineage>
        <taxon>Bacteria</taxon>
        <taxon>Pseudomonadati</taxon>
        <taxon>Bacteroidota</taxon>
        <taxon>Bacteroidia</taxon>
        <taxon>Marinilabiliales</taxon>
        <taxon>Prolixibacteraceae</taxon>
        <taxon>Draconibacterium</taxon>
    </lineage>
</organism>
<name>A0A0D8JDC3_9BACT</name>
<accession>A0A0D8JDC3</accession>
<dbReference type="AlphaFoldDB" id="A0A0D8JDC3"/>
<dbReference type="InterPro" id="IPR008254">
    <property type="entry name" value="Flavodoxin/NO_synth"/>
</dbReference>
<evidence type="ECO:0000313" key="9">
    <source>
        <dbReference type="EMBL" id="KJF43808.1"/>
    </source>
</evidence>
<keyword evidence="5 7" id="KW-0288">FMN</keyword>
<evidence type="ECO:0000256" key="5">
    <source>
        <dbReference type="ARBA" id="ARBA00022643"/>
    </source>
</evidence>
<proteinExistence type="inferred from homology"/>
<evidence type="ECO:0000256" key="4">
    <source>
        <dbReference type="ARBA" id="ARBA00022630"/>
    </source>
</evidence>
<evidence type="ECO:0000256" key="6">
    <source>
        <dbReference type="ARBA" id="ARBA00022982"/>
    </source>
</evidence>
<reference evidence="9 10" key="1">
    <citation type="submission" date="2014-09" db="EMBL/GenBank/DDBJ databases">
        <title>Draft Genome Sequence of Draconibacterium sp. JN14CK-3.</title>
        <authorList>
            <person name="Dong C."/>
            <person name="Lai Q."/>
            <person name="Shao Z."/>
        </authorList>
    </citation>
    <scope>NUCLEOTIDE SEQUENCE [LARGE SCALE GENOMIC DNA]</scope>
    <source>
        <strain evidence="9 10">JN14CK-3</strain>
    </source>
</reference>
<evidence type="ECO:0000256" key="3">
    <source>
        <dbReference type="ARBA" id="ARBA00022448"/>
    </source>
</evidence>
<dbReference type="GO" id="GO:0010181">
    <property type="term" value="F:FMN binding"/>
    <property type="evidence" value="ECO:0007669"/>
    <property type="project" value="UniProtKB-UniRule"/>
</dbReference>
<keyword evidence="10" id="KW-1185">Reference proteome</keyword>
<protein>
    <recommendedName>
        <fullName evidence="7">Flavodoxin</fullName>
    </recommendedName>
</protein>
<dbReference type="Pfam" id="PF00258">
    <property type="entry name" value="Flavodoxin_1"/>
    <property type="match status" value="1"/>
</dbReference>
<dbReference type="OrthoDB" id="9790745at2"/>
<keyword evidence="3 7" id="KW-0813">Transport</keyword>
<evidence type="ECO:0000256" key="1">
    <source>
        <dbReference type="ARBA" id="ARBA00001917"/>
    </source>
</evidence>
<dbReference type="SUPFAM" id="SSF52218">
    <property type="entry name" value="Flavoproteins"/>
    <property type="match status" value="1"/>
</dbReference>
<keyword evidence="4 7" id="KW-0285">Flavoprotein</keyword>
<evidence type="ECO:0000313" key="10">
    <source>
        <dbReference type="Proteomes" id="UP000032544"/>
    </source>
</evidence>
<dbReference type="PIRSF" id="PIRSF038996">
    <property type="entry name" value="FldA"/>
    <property type="match status" value="1"/>
</dbReference>